<dbReference type="InterPro" id="IPR036866">
    <property type="entry name" value="RibonucZ/Hydroxyglut_hydro"/>
</dbReference>
<dbReference type="EMBL" id="AUXX01000045">
    <property type="protein sequence ID" value="KZN61739.1"/>
    <property type="molecule type" value="Genomic_DNA"/>
</dbReference>
<organism evidence="3 4">
    <name type="scientific">Pseudoalteromonas luteoviolacea S4060-1</name>
    <dbReference type="NCBI Taxonomy" id="1365257"/>
    <lineage>
        <taxon>Bacteria</taxon>
        <taxon>Pseudomonadati</taxon>
        <taxon>Pseudomonadota</taxon>
        <taxon>Gammaproteobacteria</taxon>
        <taxon>Alteromonadales</taxon>
        <taxon>Pseudoalteromonadaceae</taxon>
        <taxon>Pseudoalteromonas</taxon>
    </lineage>
</organism>
<gene>
    <name evidence="3" type="ORF">N478_06640</name>
</gene>
<dbReference type="PANTHER" id="PTHR42951">
    <property type="entry name" value="METALLO-BETA-LACTAMASE DOMAIN-CONTAINING"/>
    <property type="match status" value="1"/>
</dbReference>
<evidence type="ECO:0000313" key="3">
    <source>
        <dbReference type="EMBL" id="KZN61739.1"/>
    </source>
</evidence>
<dbReference type="PATRIC" id="fig|1365257.3.peg.4645"/>
<dbReference type="PROSITE" id="PS51257">
    <property type="entry name" value="PROKAR_LIPOPROTEIN"/>
    <property type="match status" value="1"/>
</dbReference>
<evidence type="ECO:0000256" key="1">
    <source>
        <dbReference type="ARBA" id="ARBA00005250"/>
    </source>
</evidence>
<feature type="domain" description="Metallo-beta-lactamase" evidence="2">
    <location>
        <begin position="84"/>
        <end position="252"/>
    </location>
</feature>
<comment type="caution">
    <text evidence="3">The sequence shown here is derived from an EMBL/GenBank/DDBJ whole genome shotgun (WGS) entry which is preliminary data.</text>
</comment>
<dbReference type="SUPFAM" id="SSF56281">
    <property type="entry name" value="Metallo-hydrolase/oxidoreductase"/>
    <property type="match status" value="1"/>
</dbReference>
<dbReference type="AlphaFoldDB" id="A0A167JVT2"/>
<dbReference type="InterPro" id="IPR050855">
    <property type="entry name" value="NDM-1-like"/>
</dbReference>
<proteinExistence type="inferred from homology"/>
<reference evidence="3 4" key="1">
    <citation type="submission" date="2013-07" db="EMBL/GenBank/DDBJ databases">
        <title>Comparative Genomic and Metabolomic Analysis of Twelve Strains of Pseudoalteromonas luteoviolacea.</title>
        <authorList>
            <person name="Vynne N.G."/>
            <person name="Mansson M."/>
            <person name="Gram L."/>
        </authorList>
    </citation>
    <scope>NUCLEOTIDE SEQUENCE [LARGE SCALE GENOMIC DNA]</scope>
    <source>
        <strain evidence="3 4">S4060-1</strain>
    </source>
</reference>
<dbReference type="Pfam" id="PF00753">
    <property type="entry name" value="Lactamase_B"/>
    <property type="match status" value="1"/>
</dbReference>
<dbReference type="Proteomes" id="UP000076661">
    <property type="component" value="Unassembled WGS sequence"/>
</dbReference>
<evidence type="ECO:0000313" key="4">
    <source>
        <dbReference type="Proteomes" id="UP000076661"/>
    </source>
</evidence>
<dbReference type="RefSeq" id="WP_063382796.1">
    <property type="nucleotide sequence ID" value="NZ_AUXX01000045.1"/>
</dbReference>
<sequence length="325" mass="36539">MKVKVLITCLFLSGCSATGMSNSSVVERELARIHDITSTPNLETVPWMHGAQRCETSKQPTLDVFKHDSRSTVIRQNKCLTFEAPFSYVLEGNDKILVIDTGALPDGVDFSYAQALRAVLGKAAFETKETIVIHSHSHSDHHQGDSGFRVLQNTQVISPNMTQVQNFVGISNWPNGQYQFDLGERLITILPTPGHQEEAITVFDHKNKWLITGDTLYPGLVYVKDWQAYKQSIAKLTKFAQQNDVKYILGGHIEMTKTHGKYYPIGSTYQPNEAPLPLSVVDLYALNEALQKSENEQQIILKSFVIQPMSLLQKSISNLFRWLTN</sequence>
<evidence type="ECO:0000259" key="2">
    <source>
        <dbReference type="SMART" id="SM00849"/>
    </source>
</evidence>
<protein>
    <recommendedName>
        <fullName evidence="2">Metallo-beta-lactamase domain-containing protein</fullName>
    </recommendedName>
</protein>
<accession>A0A167JVT2</accession>
<name>A0A167JVT2_9GAMM</name>
<dbReference type="SMART" id="SM00849">
    <property type="entry name" value="Lactamase_B"/>
    <property type="match status" value="1"/>
</dbReference>
<dbReference type="PANTHER" id="PTHR42951:SF4">
    <property type="entry name" value="ACYL-COENZYME A THIOESTERASE MBLAC2"/>
    <property type="match status" value="1"/>
</dbReference>
<dbReference type="Gene3D" id="3.60.15.10">
    <property type="entry name" value="Ribonuclease Z/Hydroxyacylglutathione hydrolase-like"/>
    <property type="match status" value="1"/>
</dbReference>
<dbReference type="InterPro" id="IPR001279">
    <property type="entry name" value="Metallo-B-lactamas"/>
</dbReference>
<dbReference type="GO" id="GO:0017001">
    <property type="term" value="P:antibiotic catabolic process"/>
    <property type="evidence" value="ECO:0007669"/>
    <property type="project" value="UniProtKB-ARBA"/>
</dbReference>
<comment type="similarity">
    <text evidence="1">Belongs to the metallo-beta-lactamase superfamily. Class-B beta-lactamase family.</text>
</comment>